<reference evidence="12" key="1">
    <citation type="submission" date="2023-11" db="EMBL/GenBank/DDBJ databases">
        <authorList>
            <person name="De Vega J J."/>
            <person name="De Vega J J."/>
        </authorList>
    </citation>
    <scope>NUCLEOTIDE SEQUENCE</scope>
</reference>
<feature type="transmembrane region" description="Helical" evidence="8">
    <location>
        <begin position="1023"/>
        <end position="1042"/>
    </location>
</feature>
<feature type="domain" description="WDR36/Utp21 N-terminal" evidence="11">
    <location>
        <begin position="71"/>
        <end position="348"/>
    </location>
</feature>
<name>A0AAD2HM55_9AGAR</name>
<gene>
    <name evidence="12" type="ORF">MYCIT1_LOCUS26690</name>
</gene>
<evidence type="ECO:0000256" key="4">
    <source>
        <dbReference type="ARBA" id="ARBA00022989"/>
    </source>
</evidence>
<feature type="repeat" description="WD" evidence="6">
    <location>
        <begin position="619"/>
        <end position="660"/>
    </location>
</feature>
<evidence type="ECO:0000256" key="6">
    <source>
        <dbReference type="PROSITE-ProRule" id="PRU00221"/>
    </source>
</evidence>
<evidence type="ECO:0000256" key="8">
    <source>
        <dbReference type="SAM" id="Phobius"/>
    </source>
</evidence>
<dbReference type="InterPro" id="IPR001680">
    <property type="entry name" value="WD40_rpt"/>
</dbReference>
<organism evidence="12 13">
    <name type="scientific">Mycena citricolor</name>
    <dbReference type="NCBI Taxonomy" id="2018698"/>
    <lineage>
        <taxon>Eukaryota</taxon>
        <taxon>Fungi</taxon>
        <taxon>Dikarya</taxon>
        <taxon>Basidiomycota</taxon>
        <taxon>Agaricomycotina</taxon>
        <taxon>Agaricomycetes</taxon>
        <taxon>Agaricomycetidae</taxon>
        <taxon>Agaricales</taxon>
        <taxon>Marasmiineae</taxon>
        <taxon>Mycenaceae</taxon>
        <taxon>Mycena</taxon>
    </lineage>
</organism>
<evidence type="ECO:0000256" key="5">
    <source>
        <dbReference type="ARBA" id="ARBA00023136"/>
    </source>
</evidence>
<keyword evidence="6" id="KW-0853">WD repeat</keyword>
<dbReference type="Pfam" id="PF04192">
    <property type="entry name" value="Utp21"/>
    <property type="match status" value="1"/>
</dbReference>
<dbReference type="GO" id="GO:0034388">
    <property type="term" value="C:Pwp2p-containing subcomplex of 90S preribosome"/>
    <property type="evidence" value="ECO:0007669"/>
    <property type="project" value="TreeGrafter"/>
</dbReference>
<keyword evidence="3 8" id="KW-0812">Transmembrane</keyword>
<dbReference type="InterPro" id="IPR059157">
    <property type="entry name" value="WDR36-Utp21_N"/>
</dbReference>
<comment type="subcellular location">
    <subcellularLocation>
        <location evidence="1">Membrane</location>
        <topology evidence="1">Multi-pass membrane protein</topology>
    </subcellularLocation>
</comment>
<evidence type="ECO:0000256" key="1">
    <source>
        <dbReference type="ARBA" id="ARBA00004141"/>
    </source>
</evidence>
<feature type="repeat" description="WD" evidence="6">
    <location>
        <begin position="314"/>
        <end position="345"/>
    </location>
</feature>
<sequence>MASSTTSEDTPPPRKRLRQDPDSHSSTRKSHQNTRLFVPFRALGLITDHVPFVLQTRSYKGAVDGPRIHLLTCLGRSWALWEGGKMGLLFVGPDAPHKISCLAMDGDAVWASSGPYAIKYLRGKEVLRITNPLEAYLSFITIFGTQIMALSEDGRRMFLWDSTTGDLNSTIEFDVGFTATMILHPATYVNKVLVSSSQGSIQLWNVLSHTCIFKFSSSRLVSSPDTADSSTCSITALTQSPAIDVVGIGFMSGEISVYDVRADERLMRMFMEGGGVRALGFRADGHPVLASASSSGHLALWDLNAGGRLLHMVRGAHDGAITAVEWVPGQPVLITSGEDNSVKQWLFDSPTGPPRLLKFRTGHQAPPHLIRYYGEDGKQLLTASRDRSLRCTSVVRDSRSFELSQGTLAKKATSLSIPLASLKLPPVTSLSYSSARAKDWDDIITGHTDLPGARTWTMMNKKLGSHTLAFGNPAKGKAHERAVYGSVQSVCVTTCGNFSLVSTSMGQISLWNLQSGIKRKSFDIGLRPSEISIPGKKKEGRAVSGLATDALNTLVIAATTDGTINFFDFHTTRLEHTLTLPASVLSILLNRDSGLLAIICEDQVLRVVDIETRRVVRELSGFKGKILDIAFSPDSRWLVATSLDSIIRTFDVPTGRLIDAFRTPSVATSLTFSPTNDFLATAHVDSVGVYLWQVPQFHISFHSILEEDIDSVDMPSMQGVAEEEALDSLTALTVADTPEDPFSTPPQLDGDLITLTLLPRSRWQTLLNLEVIQQRNKPKEPPKAPEQAPFFLPTLPGVETRFEVQQKQVEAKKETRRLYQAAANTNSVFLEKLLACDPTSDCKPFGSQPAAVALIFSKDEELFAFAKTLSPAALDLELHSLVTLEHLQAFIIALTQRLRSRRDFEAVQTFQSVFLRMNADVIVSNAELQSDLDTLSQVQRQESDRVLQLIASSLGTLGFPRLIFALLTPRRRLLDATCLIEQLRSTGMAATITRFSIVTLVLFGLSIGFVIFPVYLRLGTKKIPINLTTAPILTIAILWASQCIGSTQIRDGIVGTSGVEPYNILILFFCLAYMTITLDISGVFQAAAFWVSNKGGTQGRRLYFYFYAMITLLGIFVGNDAVILSGTVFLIYYTRSADVYPVPWLMAEFASANTASMVLAVGNITNVVICEAFNVPFASFTLYTILAFLACSVACYGALALQFREDRHIPRRMKSVGTLDVRTAIKDPVAACVGSFLLFSCIVVILVVSFYKIDVWKISLPFAGSKLVFDLVWDYARTASGDSSEGSTPSGWKYRLSSRFPTVFAALPRLPFALIPFSFSQFILIEALSHQGWIDVFSHWLVAASGRSMHATIWLVGVLTVLLCNVAGTNIGATILMTKVVLQAGLPPHANRAAGVALAVASNIGAVSFTFSASLAGLLWKGILQQKETEITAEEVRREEIDLATGRPSTDKLTESFAHCRCSSYADCLNVSQGVFAKWNALQLLVMTVVGLGVVSAEMAVLYRHSH</sequence>
<dbReference type="SMART" id="SM00320">
    <property type="entry name" value="WD40"/>
    <property type="match status" value="10"/>
</dbReference>
<evidence type="ECO:0000259" key="10">
    <source>
        <dbReference type="Pfam" id="PF04192"/>
    </source>
</evidence>
<evidence type="ECO:0000259" key="11">
    <source>
        <dbReference type="Pfam" id="PF25171"/>
    </source>
</evidence>
<dbReference type="PANTHER" id="PTHR22840">
    <property type="entry name" value="WD REPEAT-CONTAINING PROTEIN 36"/>
    <property type="match status" value="1"/>
</dbReference>
<dbReference type="EMBL" id="CAVNYO010000419">
    <property type="protein sequence ID" value="CAK5277666.1"/>
    <property type="molecule type" value="Genomic_DNA"/>
</dbReference>
<evidence type="ECO:0000313" key="12">
    <source>
        <dbReference type="EMBL" id="CAK5277666.1"/>
    </source>
</evidence>
<dbReference type="Pfam" id="PF25171">
    <property type="entry name" value="Beta-prop_WDR36-Utp21_1st"/>
    <property type="match status" value="1"/>
</dbReference>
<evidence type="ECO:0000313" key="13">
    <source>
        <dbReference type="Proteomes" id="UP001295794"/>
    </source>
</evidence>
<dbReference type="GO" id="GO:0016020">
    <property type="term" value="C:membrane"/>
    <property type="evidence" value="ECO:0007669"/>
    <property type="project" value="UniProtKB-SubCell"/>
</dbReference>
<dbReference type="SUPFAM" id="SSF50978">
    <property type="entry name" value="WD40 repeat-like"/>
    <property type="match status" value="1"/>
</dbReference>
<dbReference type="InterPro" id="IPR015943">
    <property type="entry name" value="WD40/YVTN_repeat-like_dom_sf"/>
</dbReference>
<evidence type="ECO:0000256" key="7">
    <source>
        <dbReference type="SAM" id="MobiDB-lite"/>
    </source>
</evidence>
<keyword evidence="13" id="KW-1185">Reference proteome</keyword>
<dbReference type="Gene3D" id="2.130.10.10">
    <property type="entry name" value="YVTN repeat-like/Quinoprotein amine dehydrogenase"/>
    <property type="match status" value="2"/>
</dbReference>
<dbReference type="Pfam" id="PF03600">
    <property type="entry name" value="CitMHS"/>
    <property type="match status" value="1"/>
</dbReference>
<dbReference type="InterPro" id="IPR011047">
    <property type="entry name" value="Quinoprotein_ADH-like_sf"/>
</dbReference>
<dbReference type="Proteomes" id="UP001295794">
    <property type="component" value="Unassembled WGS sequence"/>
</dbReference>
<dbReference type="Pfam" id="PF25168">
    <property type="entry name" value="Beta-prop_WDR36-Utp21_2nd"/>
    <property type="match status" value="1"/>
</dbReference>
<feature type="region of interest" description="Disordered" evidence="7">
    <location>
        <begin position="1"/>
        <end position="32"/>
    </location>
</feature>
<evidence type="ECO:0000259" key="9">
    <source>
        <dbReference type="Pfam" id="PF03600"/>
    </source>
</evidence>
<dbReference type="GO" id="GO:0006364">
    <property type="term" value="P:rRNA processing"/>
    <property type="evidence" value="ECO:0007669"/>
    <property type="project" value="InterPro"/>
</dbReference>
<feature type="transmembrane region" description="Helical" evidence="8">
    <location>
        <begin position="1351"/>
        <end position="1376"/>
    </location>
</feature>
<dbReference type="CDD" id="cd00625">
    <property type="entry name" value="ArsB_NhaD_permease"/>
    <property type="match status" value="1"/>
</dbReference>
<feature type="domain" description="WDR36/Utp21 C-terminal" evidence="10">
    <location>
        <begin position="747"/>
        <end position="959"/>
    </location>
</feature>
<feature type="transmembrane region" description="Helical" evidence="8">
    <location>
        <begin position="1103"/>
        <end position="1133"/>
    </location>
</feature>
<dbReference type="GO" id="GO:0055085">
    <property type="term" value="P:transmembrane transport"/>
    <property type="evidence" value="ECO:0007669"/>
    <property type="project" value="InterPro"/>
</dbReference>
<feature type="domain" description="Citrate transporter-like" evidence="9">
    <location>
        <begin position="1030"/>
        <end position="1400"/>
    </location>
</feature>
<evidence type="ECO:0000256" key="2">
    <source>
        <dbReference type="ARBA" id="ARBA00022448"/>
    </source>
</evidence>
<evidence type="ECO:0000256" key="3">
    <source>
        <dbReference type="ARBA" id="ARBA00022692"/>
    </source>
</evidence>
<keyword evidence="2" id="KW-0813">Transport</keyword>
<feature type="transmembrane region" description="Helical" evidence="8">
    <location>
        <begin position="995"/>
        <end position="1016"/>
    </location>
</feature>
<feature type="transmembrane region" description="Helical" evidence="8">
    <location>
        <begin position="1062"/>
        <end position="1091"/>
    </location>
</feature>
<feature type="transmembrane region" description="Helical" evidence="8">
    <location>
        <begin position="1310"/>
        <end position="1330"/>
    </location>
</feature>
<feature type="transmembrane region" description="Helical" evidence="8">
    <location>
        <begin position="1484"/>
        <end position="1503"/>
    </location>
</feature>
<dbReference type="InterPro" id="IPR036322">
    <property type="entry name" value="WD40_repeat_dom_sf"/>
</dbReference>
<proteinExistence type="predicted"/>
<feature type="transmembrane region" description="Helical" evidence="8">
    <location>
        <begin position="1396"/>
        <end position="1420"/>
    </location>
</feature>
<dbReference type="InterPro" id="IPR007319">
    <property type="entry name" value="WDR36/Utp21_C"/>
</dbReference>
<feature type="transmembrane region" description="Helical" evidence="8">
    <location>
        <begin position="1229"/>
        <end position="1251"/>
    </location>
</feature>
<dbReference type="PROSITE" id="PS50294">
    <property type="entry name" value="WD_REPEATS_REGION"/>
    <property type="match status" value="1"/>
</dbReference>
<keyword evidence="5 8" id="KW-0472">Membrane</keyword>
<dbReference type="PROSITE" id="PS50082">
    <property type="entry name" value="WD_REPEATS_2"/>
    <property type="match status" value="2"/>
</dbReference>
<dbReference type="PANTHER" id="PTHR22840:SF12">
    <property type="entry name" value="WD REPEAT-CONTAINING PROTEIN 36"/>
    <property type="match status" value="1"/>
</dbReference>
<dbReference type="InterPro" id="IPR004680">
    <property type="entry name" value="Cit_transptr-like_dom"/>
</dbReference>
<accession>A0AAD2HM55</accession>
<protein>
    <submittedName>
        <fullName evidence="12">Uncharacterized protein</fullName>
    </submittedName>
</protein>
<comment type="caution">
    <text evidence="12">The sequence shown here is derived from an EMBL/GenBank/DDBJ whole genome shotgun (WGS) entry which is preliminary data.</text>
</comment>
<dbReference type="SUPFAM" id="SSF50998">
    <property type="entry name" value="Quinoprotein alcohol dehydrogenase-like"/>
    <property type="match status" value="1"/>
</dbReference>
<feature type="transmembrane region" description="Helical" evidence="8">
    <location>
        <begin position="1182"/>
        <end position="1203"/>
    </location>
</feature>
<dbReference type="GO" id="GO:0032040">
    <property type="term" value="C:small-subunit processome"/>
    <property type="evidence" value="ECO:0007669"/>
    <property type="project" value="InterPro"/>
</dbReference>
<keyword evidence="4 8" id="KW-1133">Transmembrane helix</keyword>